<dbReference type="EMBL" id="CYKH01002140">
    <property type="protein sequence ID" value="CUG93296.1"/>
    <property type="molecule type" value="Genomic_DNA"/>
</dbReference>
<gene>
    <name evidence="2" type="ORF">BSAL_41930</name>
</gene>
<name>A0A0S4JR99_BODSA</name>
<protein>
    <recommendedName>
        <fullName evidence="4">GPI-anchored surface protein</fullName>
    </recommendedName>
</protein>
<evidence type="ECO:0008006" key="4">
    <source>
        <dbReference type="Google" id="ProtNLM"/>
    </source>
</evidence>
<evidence type="ECO:0000313" key="3">
    <source>
        <dbReference type="Proteomes" id="UP000051952"/>
    </source>
</evidence>
<evidence type="ECO:0000313" key="2">
    <source>
        <dbReference type="EMBL" id="CUG93296.1"/>
    </source>
</evidence>
<keyword evidence="3" id="KW-1185">Reference proteome</keyword>
<proteinExistence type="predicted"/>
<dbReference type="Proteomes" id="UP000051952">
    <property type="component" value="Unassembled WGS sequence"/>
</dbReference>
<feature type="signal peptide" evidence="1">
    <location>
        <begin position="1"/>
        <end position="22"/>
    </location>
</feature>
<dbReference type="AlphaFoldDB" id="A0A0S4JR99"/>
<feature type="chain" id="PRO_5006622764" description="GPI-anchored surface protein" evidence="1">
    <location>
        <begin position="23"/>
        <end position="160"/>
    </location>
</feature>
<sequence length="160" mass="17149">MPKSFTWIFIMMIQQLLENAEGAIPCLTYTNESGGVVDVSTSAFSPIVVNSDSVVTLLNCATRVRFEINTLQYNGSVRNVTFSVDGGSALPIIEILVTPSGSGDVEHISLLVSNVVTMITGNEEATRPLFFTSTSSASPLALQNIHVSISNSTIDIKLNH</sequence>
<evidence type="ECO:0000256" key="1">
    <source>
        <dbReference type="SAM" id="SignalP"/>
    </source>
</evidence>
<reference evidence="3" key="1">
    <citation type="submission" date="2015-09" db="EMBL/GenBank/DDBJ databases">
        <authorList>
            <consortium name="Pathogen Informatics"/>
        </authorList>
    </citation>
    <scope>NUCLEOTIDE SEQUENCE [LARGE SCALE GENOMIC DNA]</scope>
    <source>
        <strain evidence="3">Lake Konstanz</strain>
    </source>
</reference>
<accession>A0A0S4JR99</accession>
<organism evidence="2 3">
    <name type="scientific">Bodo saltans</name>
    <name type="common">Flagellated protozoan</name>
    <dbReference type="NCBI Taxonomy" id="75058"/>
    <lineage>
        <taxon>Eukaryota</taxon>
        <taxon>Discoba</taxon>
        <taxon>Euglenozoa</taxon>
        <taxon>Kinetoplastea</taxon>
        <taxon>Metakinetoplastina</taxon>
        <taxon>Eubodonida</taxon>
        <taxon>Bodonidae</taxon>
        <taxon>Bodo</taxon>
    </lineage>
</organism>
<dbReference type="VEuPathDB" id="TriTrypDB:BSAL_41930"/>
<keyword evidence="1" id="KW-0732">Signal</keyword>